<feature type="compositionally biased region" description="Polar residues" evidence="3">
    <location>
        <begin position="54"/>
        <end position="72"/>
    </location>
</feature>
<dbReference type="SUPFAM" id="SSF50978">
    <property type="entry name" value="WD40 repeat-like"/>
    <property type="match status" value="1"/>
</dbReference>
<evidence type="ECO:0000313" key="5">
    <source>
        <dbReference type="Proteomes" id="UP000287651"/>
    </source>
</evidence>
<keyword evidence="1" id="KW-0853">WD repeat</keyword>
<dbReference type="GO" id="GO:0080008">
    <property type="term" value="C:Cul4-RING E3 ubiquitin ligase complex"/>
    <property type="evidence" value="ECO:0007669"/>
    <property type="project" value="TreeGrafter"/>
</dbReference>
<dbReference type="EMBL" id="AMZH03004187">
    <property type="protein sequence ID" value="RRT69916.1"/>
    <property type="molecule type" value="Genomic_DNA"/>
</dbReference>
<dbReference type="InterPro" id="IPR015943">
    <property type="entry name" value="WD40/YVTN_repeat-like_dom_sf"/>
</dbReference>
<name>A0A427A122_ENSVE</name>
<dbReference type="Gene3D" id="2.130.10.10">
    <property type="entry name" value="YVTN repeat-like/Quinoprotein amine dehydrogenase"/>
    <property type="match status" value="1"/>
</dbReference>
<dbReference type="AlphaFoldDB" id="A0A427A122"/>
<evidence type="ECO:0008006" key="6">
    <source>
        <dbReference type="Google" id="ProtNLM"/>
    </source>
</evidence>
<evidence type="ECO:0000256" key="1">
    <source>
        <dbReference type="ARBA" id="ARBA00022574"/>
    </source>
</evidence>
<dbReference type="GO" id="GO:0045717">
    <property type="term" value="P:negative regulation of fatty acid biosynthetic process"/>
    <property type="evidence" value="ECO:0007669"/>
    <property type="project" value="TreeGrafter"/>
</dbReference>
<comment type="caution">
    <text evidence="4">The sequence shown here is derived from an EMBL/GenBank/DDBJ whole genome shotgun (WGS) entry which is preliminary data.</text>
</comment>
<evidence type="ECO:0000256" key="3">
    <source>
        <dbReference type="SAM" id="MobiDB-lite"/>
    </source>
</evidence>
<organism evidence="4 5">
    <name type="scientific">Ensete ventricosum</name>
    <name type="common">Abyssinian banana</name>
    <name type="synonym">Musa ensete</name>
    <dbReference type="NCBI Taxonomy" id="4639"/>
    <lineage>
        <taxon>Eukaryota</taxon>
        <taxon>Viridiplantae</taxon>
        <taxon>Streptophyta</taxon>
        <taxon>Embryophyta</taxon>
        <taxon>Tracheophyta</taxon>
        <taxon>Spermatophyta</taxon>
        <taxon>Magnoliopsida</taxon>
        <taxon>Liliopsida</taxon>
        <taxon>Zingiberales</taxon>
        <taxon>Musaceae</taxon>
        <taxon>Ensete</taxon>
    </lineage>
</organism>
<evidence type="ECO:0000313" key="4">
    <source>
        <dbReference type="EMBL" id="RRT69916.1"/>
    </source>
</evidence>
<accession>A0A427A122</accession>
<evidence type="ECO:0000256" key="2">
    <source>
        <dbReference type="ARBA" id="ARBA00022737"/>
    </source>
</evidence>
<protein>
    <recommendedName>
        <fullName evidence="6">Anaphase-promoting complex subunit 4 WD40 domain-containing protein</fullName>
    </recommendedName>
</protein>
<reference evidence="4 5" key="1">
    <citation type="journal article" date="2014" name="Agronomy (Basel)">
        <title>A Draft Genome Sequence for Ensete ventricosum, the Drought-Tolerant Tree Against Hunger.</title>
        <authorList>
            <person name="Harrison J."/>
            <person name="Moore K.A."/>
            <person name="Paszkiewicz K."/>
            <person name="Jones T."/>
            <person name="Grant M."/>
            <person name="Ambacheew D."/>
            <person name="Muzemil S."/>
            <person name="Studholme D.J."/>
        </authorList>
    </citation>
    <scope>NUCLEOTIDE SEQUENCE [LARGE SCALE GENOMIC DNA]</scope>
</reference>
<keyword evidence="2" id="KW-0677">Repeat</keyword>
<feature type="region of interest" description="Disordered" evidence="3">
    <location>
        <begin position="53"/>
        <end position="72"/>
    </location>
</feature>
<dbReference type="InterPro" id="IPR036322">
    <property type="entry name" value="WD40_repeat_dom_sf"/>
</dbReference>
<sequence length="72" mass="7857">SEEVAIEPVAAYKCHSRRVKKLAVRFVEAGNPNVIWSASEDGTLRQHDLREVSSCPSAGSSNQECRNVLVSS</sequence>
<dbReference type="Proteomes" id="UP000287651">
    <property type="component" value="Unassembled WGS sequence"/>
</dbReference>
<dbReference type="PANTHER" id="PTHR15574">
    <property type="entry name" value="WD REPEAT DOMAIN-CONTAINING FAMILY"/>
    <property type="match status" value="1"/>
</dbReference>
<gene>
    <name evidence="4" type="ORF">B296_00020353</name>
</gene>
<dbReference type="PANTHER" id="PTHR15574:SF40">
    <property type="entry name" value="WD AND TETRATRICOPEPTIDE REPEATS PROTEIN 1"/>
    <property type="match status" value="1"/>
</dbReference>
<proteinExistence type="predicted"/>
<feature type="non-terminal residue" evidence="4">
    <location>
        <position position="1"/>
    </location>
</feature>
<dbReference type="InterPro" id="IPR045151">
    <property type="entry name" value="DCAF8"/>
</dbReference>
<dbReference type="GO" id="GO:0005737">
    <property type="term" value="C:cytoplasm"/>
    <property type="evidence" value="ECO:0007669"/>
    <property type="project" value="TreeGrafter"/>
</dbReference>